<comment type="caution">
    <text evidence="1">The sequence shown here is derived from an EMBL/GenBank/DDBJ whole genome shotgun (WGS) entry which is preliminary data.</text>
</comment>
<organism evidence="1 2">
    <name type="scientific">Edhazardia aedis (strain USNM 41457)</name>
    <name type="common">Microsporidian parasite</name>
    <dbReference type="NCBI Taxonomy" id="1003232"/>
    <lineage>
        <taxon>Eukaryota</taxon>
        <taxon>Fungi</taxon>
        <taxon>Fungi incertae sedis</taxon>
        <taxon>Microsporidia</taxon>
        <taxon>Edhazardia</taxon>
    </lineage>
</organism>
<dbReference type="STRING" id="1003232.J8ZTJ0"/>
<dbReference type="InParanoid" id="J8ZTJ0"/>
<gene>
    <name evidence="1" type="ORF">EDEG_02642</name>
</gene>
<dbReference type="VEuPathDB" id="MicrosporidiaDB:EDEG_02642"/>
<dbReference type="Proteomes" id="UP000003163">
    <property type="component" value="Unassembled WGS sequence"/>
</dbReference>
<name>J8ZTJ0_EDHAE</name>
<reference evidence="2" key="2">
    <citation type="submission" date="2015-07" db="EMBL/GenBank/DDBJ databases">
        <title>Contrasting host-pathogen interactions and genome evolution in two generalist and specialist microsporidian pathogens of mosquitoes.</title>
        <authorList>
            <consortium name="The Broad Institute Genomics Platform"/>
            <consortium name="The Broad Institute Genome Sequencing Center for Infectious Disease"/>
            <person name="Cuomo C.A."/>
            <person name="Sanscrainte N.D."/>
            <person name="Goldberg J.M."/>
            <person name="Heiman D."/>
            <person name="Young S."/>
            <person name="Zeng Q."/>
            <person name="Becnel J.J."/>
            <person name="Birren B.W."/>
        </authorList>
    </citation>
    <scope>NUCLEOTIDE SEQUENCE [LARGE SCALE GENOMIC DNA]</scope>
    <source>
        <strain evidence="2">USNM 41457</strain>
    </source>
</reference>
<proteinExistence type="predicted"/>
<dbReference type="AlphaFoldDB" id="J8ZTJ0"/>
<reference evidence="1 2" key="1">
    <citation type="submission" date="2011-08" db="EMBL/GenBank/DDBJ databases">
        <authorList>
            <person name="Liu Z.J."/>
            <person name="Shi F.L."/>
            <person name="Lu J.Q."/>
            <person name="Li M."/>
            <person name="Wang Z.L."/>
        </authorList>
    </citation>
    <scope>NUCLEOTIDE SEQUENCE [LARGE SCALE GENOMIC DNA]</scope>
    <source>
        <strain evidence="1 2">USNM 41457</strain>
    </source>
</reference>
<dbReference type="EMBL" id="AFBI03000049">
    <property type="protein sequence ID" value="EJW02998.2"/>
    <property type="molecule type" value="Genomic_DNA"/>
</dbReference>
<keyword evidence="2" id="KW-1185">Reference proteome</keyword>
<evidence type="ECO:0000313" key="2">
    <source>
        <dbReference type="Proteomes" id="UP000003163"/>
    </source>
</evidence>
<dbReference type="OrthoDB" id="10252509at2759"/>
<sequence>MGRNDLVQNDSKNLIPLDIDFLCKAMGFFGKGDQKMKRKLIKMYKKLKQNDVLFEKNKKVDSKISNISKQMNRIKKPIIKNSKYSKQVENQTYNDYILCFYLLSTTLLGLGDHRSRLQSKRKLLKYLKNDHTKFIPLCLALLNASEPVKDILKAIKNSTQNAQNPINPILALGIIGAGTKNKKIIRFLDKLHSVCIKTKIQNIIKISLSLCNLG</sequence>
<accession>J8ZTJ0</accession>
<protein>
    <submittedName>
        <fullName evidence="1">Uncharacterized protein</fullName>
    </submittedName>
</protein>
<evidence type="ECO:0000313" key="1">
    <source>
        <dbReference type="EMBL" id="EJW02998.2"/>
    </source>
</evidence>
<dbReference type="HOGENOM" id="CLU_1434425_0_0_1"/>